<comment type="caution">
    <text evidence="1">The sequence shown here is derived from an EMBL/GenBank/DDBJ whole genome shotgun (WGS) entry which is preliminary data.</text>
</comment>
<organism evidence="1 2">
    <name type="scientific">Paenibacillus wynnii</name>
    <dbReference type="NCBI Taxonomy" id="268407"/>
    <lineage>
        <taxon>Bacteria</taxon>
        <taxon>Bacillati</taxon>
        <taxon>Bacillota</taxon>
        <taxon>Bacilli</taxon>
        <taxon>Bacillales</taxon>
        <taxon>Paenibacillaceae</taxon>
        <taxon>Paenibacillus</taxon>
    </lineage>
</organism>
<gene>
    <name evidence="1" type="ORF">PWYN_09330</name>
</gene>
<dbReference type="Proteomes" id="UP000029734">
    <property type="component" value="Unassembled WGS sequence"/>
</dbReference>
<dbReference type="eggNOG" id="ENOG50332ZU">
    <property type="taxonomic scope" value="Bacteria"/>
</dbReference>
<keyword evidence="2" id="KW-1185">Reference proteome</keyword>
<name>A0A098MAE7_9BACL</name>
<evidence type="ECO:0000313" key="2">
    <source>
        <dbReference type="Proteomes" id="UP000029734"/>
    </source>
</evidence>
<dbReference type="STRING" id="268407.PWYN_09330"/>
<proteinExistence type="predicted"/>
<sequence>MIITITGRGLRKDEILFTSPYGEGKGIWCGAAISLGHNYEVEFEINQLLMRWIDILPAAAAEYSLTLDKDQVTFTGRLENIEEDGSAFLQMGDSLIMFECLGEPMALGTFVEVKTADLRIYDMIVVDSEVKP</sequence>
<dbReference type="AlphaFoldDB" id="A0A098MAE7"/>
<protein>
    <submittedName>
        <fullName evidence="1">Uncharacterized protein</fullName>
    </submittedName>
</protein>
<dbReference type="EMBL" id="JQCR01000002">
    <property type="protein sequence ID" value="KGE19519.1"/>
    <property type="molecule type" value="Genomic_DNA"/>
</dbReference>
<reference evidence="1 2" key="2">
    <citation type="submission" date="2014-10" db="EMBL/GenBank/DDBJ databases">
        <title>Comparative genomics of the Paenibacillus odorifer group.</title>
        <authorList>
            <person name="Tsai Y.-C."/>
            <person name="Martin N."/>
            <person name="Korlach J."/>
            <person name="Wiedmann M."/>
        </authorList>
    </citation>
    <scope>NUCLEOTIDE SEQUENCE [LARGE SCALE GENOMIC DNA]</scope>
    <source>
        <strain evidence="1 2">DSM 18334</strain>
    </source>
</reference>
<reference evidence="1 2" key="1">
    <citation type="submission" date="2014-08" db="EMBL/GenBank/DDBJ databases">
        <authorList>
            <person name="den Bakker H.C."/>
        </authorList>
    </citation>
    <scope>NUCLEOTIDE SEQUENCE [LARGE SCALE GENOMIC DNA]</scope>
    <source>
        <strain evidence="1 2">DSM 18334</strain>
    </source>
</reference>
<accession>A0A098MAE7</accession>
<evidence type="ECO:0000313" key="1">
    <source>
        <dbReference type="EMBL" id="KGE19519.1"/>
    </source>
</evidence>